<evidence type="ECO:0000256" key="1">
    <source>
        <dbReference type="SAM" id="MobiDB-lite"/>
    </source>
</evidence>
<organism evidence="3 4">
    <name type="scientific">Paxillus rubicundulus Ve08.2h10</name>
    <dbReference type="NCBI Taxonomy" id="930991"/>
    <lineage>
        <taxon>Eukaryota</taxon>
        <taxon>Fungi</taxon>
        <taxon>Dikarya</taxon>
        <taxon>Basidiomycota</taxon>
        <taxon>Agaricomycotina</taxon>
        <taxon>Agaricomycetes</taxon>
        <taxon>Agaricomycetidae</taxon>
        <taxon>Boletales</taxon>
        <taxon>Paxilineae</taxon>
        <taxon>Paxillaceae</taxon>
        <taxon>Paxillus</taxon>
    </lineage>
</organism>
<feature type="region of interest" description="Disordered" evidence="1">
    <location>
        <begin position="53"/>
        <end position="114"/>
    </location>
</feature>
<evidence type="ECO:0000256" key="2">
    <source>
        <dbReference type="SAM" id="SignalP"/>
    </source>
</evidence>
<name>A0A0D0DDR3_9AGAM</name>
<feature type="compositionally biased region" description="Basic and acidic residues" evidence="1">
    <location>
        <begin position="95"/>
        <end position="106"/>
    </location>
</feature>
<feature type="signal peptide" evidence="2">
    <location>
        <begin position="1"/>
        <end position="21"/>
    </location>
</feature>
<dbReference type="OrthoDB" id="2689235at2759"/>
<protein>
    <submittedName>
        <fullName evidence="3">Uncharacterized protein</fullName>
    </submittedName>
</protein>
<reference evidence="4" key="2">
    <citation type="submission" date="2015-01" db="EMBL/GenBank/DDBJ databases">
        <title>Evolutionary Origins and Diversification of the Mycorrhizal Mutualists.</title>
        <authorList>
            <consortium name="DOE Joint Genome Institute"/>
            <consortium name="Mycorrhizal Genomics Consortium"/>
            <person name="Kohler A."/>
            <person name="Kuo A."/>
            <person name="Nagy L.G."/>
            <person name="Floudas D."/>
            <person name="Copeland A."/>
            <person name="Barry K.W."/>
            <person name="Cichocki N."/>
            <person name="Veneault-Fourrey C."/>
            <person name="LaButti K."/>
            <person name="Lindquist E.A."/>
            <person name="Lipzen A."/>
            <person name="Lundell T."/>
            <person name="Morin E."/>
            <person name="Murat C."/>
            <person name="Riley R."/>
            <person name="Ohm R."/>
            <person name="Sun H."/>
            <person name="Tunlid A."/>
            <person name="Henrissat B."/>
            <person name="Grigoriev I.V."/>
            <person name="Hibbett D.S."/>
            <person name="Martin F."/>
        </authorList>
    </citation>
    <scope>NUCLEOTIDE SEQUENCE [LARGE SCALE GENOMIC DNA]</scope>
    <source>
        <strain evidence="4">Ve08.2h10</strain>
    </source>
</reference>
<reference evidence="3 4" key="1">
    <citation type="submission" date="2014-04" db="EMBL/GenBank/DDBJ databases">
        <authorList>
            <consortium name="DOE Joint Genome Institute"/>
            <person name="Kuo A."/>
            <person name="Kohler A."/>
            <person name="Jargeat P."/>
            <person name="Nagy L.G."/>
            <person name="Floudas D."/>
            <person name="Copeland A."/>
            <person name="Barry K.W."/>
            <person name="Cichocki N."/>
            <person name="Veneault-Fourrey C."/>
            <person name="LaButti K."/>
            <person name="Lindquist E.A."/>
            <person name="Lipzen A."/>
            <person name="Lundell T."/>
            <person name="Morin E."/>
            <person name="Murat C."/>
            <person name="Sun H."/>
            <person name="Tunlid A."/>
            <person name="Henrissat B."/>
            <person name="Grigoriev I.V."/>
            <person name="Hibbett D.S."/>
            <person name="Martin F."/>
            <person name="Nordberg H.P."/>
            <person name="Cantor M.N."/>
            <person name="Hua S.X."/>
        </authorList>
    </citation>
    <scope>NUCLEOTIDE SEQUENCE [LARGE SCALE GENOMIC DNA]</scope>
    <source>
        <strain evidence="3 4">Ve08.2h10</strain>
    </source>
</reference>
<proteinExistence type="predicted"/>
<feature type="chain" id="PRO_5002208968" evidence="2">
    <location>
        <begin position="22"/>
        <end position="165"/>
    </location>
</feature>
<sequence length="165" mass="17931">MKFMVNTKILAFVLLNSLVKTLEWNMFTSSIINTVEDSKLTFNAVETQITSEEAHLNPSGSSDSALKVSNKSSTCPPNSATWSLEKGAEKGGGGKRWEKKKEKANVTEDTPDITPKTPEIANIVTEGVFKSLMAHVLAYLSSEPKASGRNAIVIDSRATPHMVPH</sequence>
<dbReference type="AlphaFoldDB" id="A0A0D0DDR3"/>
<evidence type="ECO:0000313" key="4">
    <source>
        <dbReference type="Proteomes" id="UP000054538"/>
    </source>
</evidence>
<evidence type="ECO:0000313" key="3">
    <source>
        <dbReference type="EMBL" id="KIK75570.1"/>
    </source>
</evidence>
<gene>
    <name evidence="3" type="ORF">PAXRUDRAFT_18875</name>
</gene>
<dbReference type="EMBL" id="KN828011">
    <property type="protein sequence ID" value="KIK75570.1"/>
    <property type="molecule type" value="Genomic_DNA"/>
</dbReference>
<dbReference type="HOGENOM" id="CLU_090729_0_0_1"/>
<feature type="compositionally biased region" description="Polar residues" evidence="1">
    <location>
        <begin position="58"/>
        <end position="82"/>
    </location>
</feature>
<keyword evidence="2" id="KW-0732">Signal</keyword>
<accession>A0A0D0DDR3</accession>
<keyword evidence="4" id="KW-1185">Reference proteome</keyword>
<dbReference type="InParanoid" id="A0A0D0DDR3"/>
<dbReference type="Proteomes" id="UP000054538">
    <property type="component" value="Unassembled WGS sequence"/>
</dbReference>